<gene>
    <name evidence="14" type="ORF">FNH13_04425</name>
</gene>
<dbReference type="InterPro" id="IPR008995">
    <property type="entry name" value="Mo/tungstate-bd_C_term_dom"/>
</dbReference>
<keyword evidence="7" id="KW-0408">Iron</keyword>
<dbReference type="InterPro" id="IPR015853">
    <property type="entry name" value="ABC_transpr_FbpC"/>
</dbReference>
<organism evidence="14 15">
    <name type="scientific">Ornithinimicrobium ciconiae</name>
    <dbReference type="NCBI Taxonomy" id="2594265"/>
    <lineage>
        <taxon>Bacteria</taxon>
        <taxon>Bacillati</taxon>
        <taxon>Actinomycetota</taxon>
        <taxon>Actinomycetes</taxon>
        <taxon>Micrococcales</taxon>
        <taxon>Ornithinimicrobiaceae</taxon>
        <taxon>Ornithinimicrobium</taxon>
    </lineage>
</organism>
<dbReference type="InterPro" id="IPR027417">
    <property type="entry name" value="P-loop_NTPase"/>
</dbReference>
<keyword evidence="4 10" id="KW-0500">Molybdenum</keyword>
<dbReference type="Proteomes" id="UP000315395">
    <property type="component" value="Chromosome"/>
</dbReference>
<dbReference type="SUPFAM" id="SSF50331">
    <property type="entry name" value="MOP-like"/>
    <property type="match status" value="1"/>
</dbReference>
<dbReference type="PROSITE" id="PS50893">
    <property type="entry name" value="ABC_TRANSPORTER_2"/>
    <property type="match status" value="1"/>
</dbReference>
<keyword evidence="5" id="KW-0547">Nucleotide-binding</keyword>
<dbReference type="EMBL" id="CP041616">
    <property type="protein sequence ID" value="QDO87679.1"/>
    <property type="molecule type" value="Genomic_DNA"/>
</dbReference>
<keyword evidence="3" id="KW-0410">Iron transport</keyword>
<dbReference type="Gene3D" id="3.40.50.300">
    <property type="entry name" value="P-loop containing nucleotide triphosphate hydrolases"/>
    <property type="match status" value="1"/>
</dbReference>
<evidence type="ECO:0000313" key="15">
    <source>
        <dbReference type="Proteomes" id="UP000315395"/>
    </source>
</evidence>
<protein>
    <submittedName>
        <fullName evidence="14">ABC transporter ATP-binding protein</fullName>
    </submittedName>
</protein>
<dbReference type="GO" id="GO:0005524">
    <property type="term" value="F:ATP binding"/>
    <property type="evidence" value="ECO:0007669"/>
    <property type="project" value="UniProtKB-KW"/>
</dbReference>
<keyword evidence="15" id="KW-1185">Reference proteome</keyword>
<reference evidence="14 15" key="1">
    <citation type="submission" date="2019-07" db="EMBL/GenBank/DDBJ databases">
        <title>complete genome sequencing of Ornithinimicrobium sp. H23M54.</title>
        <authorList>
            <person name="Bae J.-W."/>
            <person name="Lee S.-Y."/>
        </authorList>
    </citation>
    <scope>NUCLEOTIDE SEQUENCE [LARGE SCALE GENOMIC DNA]</scope>
    <source>
        <strain evidence="14 15">H23M54</strain>
    </source>
</reference>
<dbReference type="InterPro" id="IPR003439">
    <property type="entry name" value="ABC_transporter-like_ATP-bd"/>
</dbReference>
<dbReference type="SUPFAM" id="SSF52540">
    <property type="entry name" value="P-loop containing nucleoside triphosphate hydrolases"/>
    <property type="match status" value="1"/>
</dbReference>
<feature type="domain" description="ABC transporter" evidence="12">
    <location>
        <begin position="11"/>
        <end position="258"/>
    </location>
</feature>
<keyword evidence="2" id="KW-1003">Cell membrane</keyword>
<evidence type="ECO:0000256" key="11">
    <source>
        <dbReference type="SAM" id="MobiDB-lite"/>
    </source>
</evidence>
<dbReference type="GO" id="GO:0016020">
    <property type="term" value="C:membrane"/>
    <property type="evidence" value="ECO:0007669"/>
    <property type="project" value="InterPro"/>
</dbReference>
<feature type="compositionally biased region" description="Basic and acidic residues" evidence="11">
    <location>
        <begin position="8"/>
        <end position="18"/>
    </location>
</feature>
<evidence type="ECO:0000259" key="12">
    <source>
        <dbReference type="PROSITE" id="PS50893"/>
    </source>
</evidence>
<dbReference type="RefSeq" id="WP_143782356.1">
    <property type="nucleotide sequence ID" value="NZ_CP041616.1"/>
</dbReference>
<dbReference type="AlphaFoldDB" id="A0A516G828"/>
<evidence type="ECO:0000256" key="10">
    <source>
        <dbReference type="PROSITE-ProRule" id="PRU01213"/>
    </source>
</evidence>
<dbReference type="Gene3D" id="2.40.50.100">
    <property type="match status" value="1"/>
</dbReference>
<accession>A0A516G828</accession>
<dbReference type="KEGG" id="orz:FNH13_04425"/>
<keyword evidence="9" id="KW-0472">Membrane</keyword>
<dbReference type="PANTHER" id="PTHR42781:SF9">
    <property type="entry name" value="AMINO ACID ABC TRANSPORTER, ATP-BINDING PROTEIN-RELATED"/>
    <property type="match status" value="1"/>
</dbReference>
<dbReference type="Pfam" id="PF03459">
    <property type="entry name" value="TOBE"/>
    <property type="match status" value="1"/>
</dbReference>
<dbReference type="PANTHER" id="PTHR42781">
    <property type="entry name" value="SPERMIDINE/PUTRESCINE IMPORT ATP-BINDING PROTEIN POTA"/>
    <property type="match status" value="1"/>
</dbReference>
<evidence type="ECO:0000256" key="5">
    <source>
        <dbReference type="ARBA" id="ARBA00022741"/>
    </source>
</evidence>
<dbReference type="GO" id="GO:0016887">
    <property type="term" value="F:ATP hydrolysis activity"/>
    <property type="evidence" value="ECO:0007669"/>
    <property type="project" value="InterPro"/>
</dbReference>
<evidence type="ECO:0000256" key="9">
    <source>
        <dbReference type="ARBA" id="ARBA00023136"/>
    </source>
</evidence>
<dbReference type="Pfam" id="PF00005">
    <property type="entry name" value="ABC_tran"/>
    <property type="match status" value="1"/>
</dbReference>
<dbReference type="GO" id="GO:0015689">
    <property type="term" value="P:molybdate ion transport"/>
    <property type="evidence" value="ECO:0007669"/>
    <property type="project" value="InterPro"/>
</dbReference>
<feature type="domain" description="Mop" evidence="13">
    <location>
        <begin position="307"/>
        <end position="373"/>
    </location>
</feature>
<evidence type="ECO:0000256" key="8">
    <source>
        <dbReference type="ARBA" id="ARBA00023065"/>
    </source>
</evidence>
<keyword evidence="6 14" id="KW-0067">ATP-binding</keyword>
<dbReference type="InterPro" id="IPR005116">
    <property type="entry name" value="Transp-assoc_OB_typ1"/>
</dbReference>
<sequence length="377" mass="39784">MTGTPDPHATDRSHDPRETGLGGGLTAYLPISRGRFRLEAQLDVPPGQVVALIGPNGAGKSTVLHALAGLLRLRDGVIALDGRLLDEPASGTFVPPQRRDVGVVFQDYLLFPHLSALENVAFGPRARGLARGPAREEARTWLERVGLASHAGSRPAQLSGGQAQRVALARALATRPQLVLLDEPLAALDAGTRLEVRSDLARHLREFGGSAVMVTHDPLDAMVVADRIVVLENGQIVQDDAPAEVARAPRTEYVARLVGLNLHRGQGDGATVRLDAGGVLHVADAAAGPVLVAFPPTSVTVHRHQPEGSARNVWRGTIAGLEQHAHTIRVQVAAPEHPPVLADVTPAAVAELELAVGADVWVSFKATDTHVYPGATH</sequence>
<dbReference type="PROSITE" id="PS00211">
    <property type="entry name" value="ABC_TRANSPORTER_1"/>
    <property type="match status" value="1"/>
</dbReference>
<keyword evidence="8" id="KW-0406">Ion transport</keyword>
<proteinExistence type="predicted"/>
<keyword evidence="1" id="KW-0813">Transport</keyword>
<dbReference type="InterPro" id="IPR017871">
    <property type="entry name" value="ABC_transporter-like_CS"/>
</dbReference>
<dbReference type="InterPro" id="IPR003593">
    <property type="entry name" value="AAA+_ATPase"/>
</dbReference>
<dbReference type="OrthoDB" id="9112331at2"/>
<evidence type="ECO:0000256" key="1">
    <source>
        <dbReference type="ARBA" id="ARBA00022448"/>
    </source>
</evidence>
<evidence type="ECO:0000256" key="6">
    <source>
        <dbReference type="ARBA" id="ARBA00022840"/>
    </source>
</evidence>
<name>A0A516G828_9MICO</name>
<evidence type="ECO:0000256" key="4">
    <source>
        <dbReference type="ARBA" id="ARBA00022505"/>
    </source>
</evidence>
<dbReference type="GO" id="GO:0015408">
    <property type="term" value="F:ABC-type ferric iron transporter activity"/>
    <property type="evidence" value="ECO:0007669"/>
    <property type="project" value="InterPro"/>
</dbReference>
<dbReference type="CDD" id="cd03259">
    <property type="entry name" value="ABC_Carb_Solutes_like"/>
    <property type="match status" value="1"/>
</dbReference>
<dbReference type="InterPro" id="IPR004606">
    <property type="entry name" value="Mop_domain"/>
</dbReference>
<evidence type="ECO:0000256" key="7">
    <source>
        <dbReference type="ARBA" id="ARBA00023004"/>
    </source>
</evidence>
<feature type="region of interest" description="Disordered" evidence="11">
    <location>
        <begin position="1"/>
        <end position="24"/>
    </location>
</feature>
<dbReference type="SMART" id="SM00382">
    <property type="entry name" value="AAA"/>
    <property type="match status" value="1"/>
</dbReference>
<dbReference type="InterPro" id="IPR050093">
    <property type="entry name" value="ABC_SmlMolc_Importer"/>
</dbReference>
<evidence type="ECO:0000259" key="13">
    <source>
        <dbReference type="PROSITE" id="PS51866"/>
    </source>
</evidence>
<dbReference type="PROSITE" id="PS51866">
    <property type="entry name" value="MOP"/>
    <property type="match status" value="1"/>
</dbReference>
<evidence type="ECO:0000256" key="2">
    <source>
        <dbReference type="ARBA" id="ARBA00022475"/>
    </source>
</evidence>
<evidence type="ECO:0000313" key="14">
    <source>
        <dbReference type="EMBL" id="QDO87679.1"/>
    </source>
</evidence>
<evidence type="ECO:0000256" key="3">
    <source>
        <dbReference type="ARBA" id="ARBA00022496"/>
    </source>
</evidence>